<proteinExistence type="predicted"/>
<keyword evidence="2" id="KW-1185">Reference proteome</keyword>
<comment type="caution">
    <text evidence="1">The sequence shown here is derived from an EMBL/GenBank/DDBJ whole genome shotgun (WGS) entry which is preliminary data.</text>
</comment>
<gene>
    <name evidence="1" type="ORF">GDO86_015695</name>
</gene>
<name>A0A8T2JXJ3_9PIPI</name>
<protein>
    <submittedName>
        <fullName evidence="1">Uncharacterized protein</fullName>
    </submittedName>
</protein>
<dbReference type="AlphaFoldDB" id="A0A8T2JXJ3"/>
<evidence type="ECO:0000313" key="1">
    <source>
        <dbReference type="EMBL" id="KAG8448718.1"/>
    </source>
</evidence>
<dbReference type="Proteomes" id="UP000812440">
    <property type="component" value="Chromosome 8_10"/>
</dbReference>
<sequence length="72" mass="8486">MIKYAYKSAYKKRENFGRPREQLKCSENPYINNGTTFYPWVGHCVKMEHCIKLLSKAPSPSRPIEMYQLTGR</sequence>
<organism evidence="1 2">
    <name type="scientific">Hymenochirus boettgeri</name>
    <name type="common">Congo dwarf clawed frog</name>
    <dbReference type="NCBI Taxonomy" id="247094"/>
    <lineage>
        <taxon>Eukaryota</taxon>
        <taxon>Metazoa</taxon>
        <taxon>Chordata</taxon>
        <taxon>Craniata</taxon>
        <taxon>Vertebrata</taxon>
        <taxon>Euteleostomi</taxon>
        <taxon>Amphibia</taxon>
        <taxon>Batrachia</taxon>
        <taxon>Anura</taxon>
        <taxon>Pipoidea</taxon>
        <taxon>Pipidae</taxon>
        <taxon>Pipinae</taxon>
        <taxon>Hymenochirus</taxon>
    </lineage>
</organism>
<dbReference type="EMBL" id="JAACNH010000003">
    <property type="protein sequence ID" value="KAG8448718.1"/>
    <property type="molecule type" value="Genomic_DNA"/>
</dbReference>
<reference evidence="1" key="1">
    <citation type="thesis" date="2020" institute="ProQuest LLC" country="789 East Eisenhower Parkway, Ann Arbor, MI, USA">
        <title>Comparative Genomics and Chromosome Evolution.</title>
        <authorList>
            <person name="Mudd A.B."/>
        </authorList>
    </citation>
    <scope>NUCLEOTIDE SEQUENCE</scope>
    <source>
        <strain evidence="1">Female2</strain>
        <tissue evidence="1">Blood</tissue>
    </source>
</reference>
<evidence type="ECO:0000313" key="2">
    <source>
        <dbReference type="Proteomes" id="UP000812440"/>
    </source>
</evidence>
<accession>A0A8T2JXJ3</accession>